<evidence type="ECO:0000259" key="2">
    <source>
        <dbReference type="Pfam" id="PF01569"/>
    </source>
</evidence>
<name>A0A5D6UWM8_9BACT</name>
<dbReference type="Gene3D" id="1.20.144.10">
    <property type="entry name" value="Phosphatidic acid phosphatase type 2/haloperoxidase"/>
    <property type="match status" value="1"/>
</dbReference>
<keyword evidence="1" id="KW-1133">Transmembrane helix</keyword>
<dbReference type="EMBL" id="VTHL01000017">
    <property type="protein sequence ID" value="TYZ07405.1"/>
    <property type="molecule type" value="Genomic_DNA"/>
</dbReference>
<protein>
    <recommendedName>
        <fullName evidence="2">Phosphatidic acid phosphatase type 2/haloperoxidase domain-containing protein</fullName>
    </recommendedName>
</protein>
<feature type="domain" description="Phosphatidic acid phosphatase type 2/haloperoxidase" evidence="2">
    <location>
        <begin position="131"/>
        <end position="192"/>
    </location>
</feature>
<keyword evidence="1" id="KW-0812">Transmembrane</keyword>
<evidence type="ECO:0000256" key="1">
    <source>
        <dbReference type="SAM" id="Phobius"/>
    </source>
</evidence>
<feature type="transmembrane region" description="Helical" evidence="1">
    <location>
        <begin position="6"/>
        <end position="31"/>
    </location>
</feature>
<feature type="transmembrane region" description="Helical" evidence="1">
    <location>
        <begin position="175"/>
        <end position="194"/>
    </location>
</feature>
<comment type="caution">
    <text evidence="3">The sequence shown here is derived from an EMBL/GenBank/DDBJ whole genome shotgun (WGS) entry which is preliminary data.</text>
</comment>
<dbReference type="RefSeq" id="WP_149071882.1">
    <property type="nucleotide sequence ID" value="NZ_VTHL01000017.1"/>
</dbReference>
<evidence type="ECO:0000313" key="3">
    <source>
        <dbReference type="EMBL" id="TYZ07405.1"/>
    </source>
</evidence>
<feature type="transmembrane region" description="Helical" evidence="1">
    <location>
        <begin position="43"/>
        <end position="63"/>
    </location>
</feature>
<organism evidence="3 4">
    <name type="scientific">Hymenobacter lutimineralis</name>
    <dbReference type="NCBI Taxonomy" id="2606448"/>
    <lineage>
        <taxon>Bacteria</taxon>
        <taxon>Pseudomonadati</taxon>
        <taxon>Bacteroidota</taxon>
        <taxon>Cytophagia</taxon>
        <taxon>Cytophagales</taxon>
        <taxon>Hymenobacteraceae</taxon>
        <taxon>Hymenobacter</taxon>
    </lineage>
</organism>
<feature type="transmembrane region" description="Helical" evidence="1">
    <location>
        <begin position="135"/>
        <end position="163"/>
    </location>
</feature>
<dbReference type="SUPFAM" id="SSF48317">
    <property type="entry name" value="Acid phosphatase/Vanadium-dependent haloperoxidase"/>
    <property type="match status" value="1"/>
</dbReference>
<dbReference type="Proteomes" id="UP000322791">
    <property type="component" value="Unassembled WGS sequence"/>
</dbReference>
<reference evidence="3 4" key="1">
    <citation type="submission" date="2019-08" db="EMBL/GenBank/DDBJ databases">
        <authorList>
            <person name="Seo M.-J."/>
        </authorList>
    </citation>
    <scope>NUCLEOTIDE SEQUENCE [LARGE SCALE GENOMIC DNA]</scope>
    <source>
        <strain evidence="3 4">KIGAM108</strain>
    </source>
</reference>
<proteinExistence type="predicted"/>
<dbReference type="Pfam" id="PF01569">
    <property type="entry name" value="PAP2"/>
    <property type="match status" value="1"/>
</dbReference>
<dbReference type="InterPro" id="IPR000326">
    <property type="entry name" value="PAP2/HPO"/>
</dbReference>
<keyword evidence="1" id="KW-0472">Membrane</keyword>
<feature type="transmembrane region" description="Helical" evidence="1">
    <location>
        <begin position="108"/>
        <end position="129"/>
    </location>
</feature>
<keyword evidence="4" id="KW-1185">Reference proteome</keyword>
<evidence type="ECO:0000313" key="4">
    <source>
        <dbReference type="Proteomes" id="UP000322791"/>
    </source>
</evidence>
<feature type="transmembrane region" description="Helical" evidence="1">
    <location>
        <begin position="83"/>
        <end position="101"/>
    </location>
</feature>
<accession>A0A5D6UWM8</accession>
<sequence>MGVSFLLLYRVSAVVSFLGHPLVTTMVFAVLVARHHVPGSGSAWIIGSVALLVVGPISVWNLWQTRRGGYTNFDVSQRTQRHSFYPVLLVLLGAATAGLFWQQQGGAFRYGLLAVWALLLVCFALNFWLKVSLHAAISFFLACVVLTLYPGWGWLALVAAGLVAASRLVLRRHTASELLAGTLLGTIAGLLLAWEL</sequence>
<dbReference type="AlphaFoldDB" id="A0A5D6UWM8"/>
<gene>
    <name evidence="3" type="ORF">FY528_15180</name>
</gene>
<dbReference type="InterPro" id="IPR036938">
    <property type="entry name" value="PAP2/HPO_sf"/>
</dbReference>